<dbReference type="RefSeq" id="WP_057955682.1">
    <property type="nucleotide sequence ID" value="NZ_KQ556888.1"/>
</dbReference>
<evidence type="ECO:0000313" key="4">
    <source>
        <dbReference type="Proteomes" id="UP000051276"/>
    </source>
</evidence>
<accession>A0A0T5Z8I9</accession>
<protein>
    <submittedName>
        <fullName evidence="3">Uncharacterized protein</fullName>
    </submittedName>
</protein>
<dbReference type="Proteomes" id="UP000051634">
    <property type="component" value="Unassembled WGS sequence"/>
</dbReference>
<dbReference type="STRING" id="54398.Ga0074115_10263"/>
<evidence type="ECO:0000313" key="2">
    <source>
        <dbReference type="EMBL" id="KRT53961.1"/>
    </source>
</evidence>
<gene>
    <name evidence="2" type="ORF">Ga0074115_10263</name>
    <name evidence="3" type="ORF">Ga0076813_14989</name>
</gene>
<name>A0A0T5Z8I9_9GAMM</name>
<comment type="caution">
    <text evidence="3">The sequence shown here is derived from an EMBL/GenBank/DDBJ whole genome shotgun (WGS) entry which is preliminary data.</text>
</comment>
<keyword evidence="5" id="KW-1185">Reference proteome</keyword>
<dbReference type="Proteomes" id="UP000051276">
    <property type="component" value="Unassembled WGS sequence"/>
</dbReference>
<evidence type="ECO:0000313" key="3">
    <source>
        <dbReference type="EMBL" id="KRT59168.1"/>
    </source>
</evidence>
<proteinExistence type="predicted"/>
<organism evidence="3 4">
    <name type="scientific">endosymbiont of Ridgeia piscesae</name>
    <dbReference type="NCBI Taxonomy" id="54398"/>
    <lineage>
        <taxon>Bacteria</taxon>
        <taxon>Pseudomonadati</taxon>
        <taxon>Pseudomonadota</taxon>
        <taxon>Gammaproteobacteria</taxon>
        <taxon>sulfur-oxidizing symbionts</taxon>
    </lineage>
</organism>
<dbReference type="EMBL" id="LMXI01000196">
    <property type="protein sequence ID" value="KRT59168.1"/>
    <property type="molecule type" value="Genomic_DNA"/>
</dbReference>
<keyword evidence="1" id="KW-0812">Transmembrane</keyword>
<feature type="transmembrane region" description="Helical" evidence="1">
    <location>
        <begin position="81"/>
        <end position="102"/>
    </location>
</feature>
<evidence type="ECO:0000313" key="5">
    <source>
        <dbReference type="Proteomes" id="UP000051634"/>
    </source>
</evidence>
<sequence length="103" mass="10861">MTHPIRLRFLLLLLIVSTLLVAEPALANKFVTIGSGVSGSSSLKLGFLTDAAYITGAIFALMAVGALLMRNRNAHSVDFTLGKQAAIILAILSSLCFLFALLA</sequence>
<dbReference type="AlphaFoldDB" id="A0A0T5Z8I9"/>
<evidence type="ECO:0000256" key="1">
    <source>
        <dbReference type="SAM" id="Phobius"/>
    </source>
</evidence>
<keyword evidence="1" id="KW-1133">Transmembrane helix</keyword>
<keyword evidence="1" id="KW-0472">Membrane</keyword>
<reference evidence="4 5" key="1">
    <citation type="submission" date="2015-11" db="EMBL/GenBank/DDBJ databases">
        <title>The genome of Candidatus Endoriftia persephone in Ridgeia piscesae and population structure of the North Eastern Pacific vestimentiferan symbionts.</title>
        <authorList>
            <person name="Perez M."/>
            <person name="Juniper K.S."/>
        </authorList>
    </citation>
    <scope>NUCLEOTIDE SEQUENCE [LARGE SCALE GENOMIC DNA]</scope>
    <source>
        <strain evidence="3">Ind10</strain>
        <strain evidence="2">Ind11</strain>
    </source>
</reference>
<feature type="transmembrane region" description="Helical" evidence="1">
    <location>
        <begin position="51"/>
        <end position="69"/>
    </location>
</feature>
<dbReference type="EMBL" id="LDXT01000094">
    <property type="protein sequence ID" value="KRT53961.1"/>
    <property type="molecule type" value="Genomic_DNA"/>
</dbReference>